<reference evidence="1" key="2">
    <citation type="submission" date="2023-03" db="EMBL/GenBank/DDBJ databases">
        <authorList>
            <person name="Zhang Z."/>
        </authorList>
    </citation>
    <scope>NUCLEOTIDE SEQUENCE</scope>
    <source>
        <strain evidence="1">DSA</strain>
    </source>
</reference>
<accession>A0AAW7ZB34</accession>
<comment type="caution">
    <text evidence="1">The sequence shown here is derived from an EMBL/GenBank/DDBJ whole genome shotgun (WGS) entry which is preliminary data.</text>
</comment>
<reference evidence="1" key="1">
    <citation type="journal article" date="2023" name="J. Hazard. Mater.">
        <title>Anaerobic biodegradation of pyrene and benzo[a]pyrene by a new sulfate-reducing Desulforamulus aquiferis strain DSA.</title>
        <authorList>
            <person name="Zhang Z."/>
            <person name="Sun J."/>
            <person name="Gong X."/>
            <person name="Wang C."/>
            <person name="Wang H."/>
        </authorList>
    </citation>
    <scope>NUCLEOTIDE SEQUENCE</scope>
    <source>
        <strain evidence="1">DSA</strain>
    </source>
</reference>
<dbReference type="RefSeq" id="WP_304541232.1">
    <property type="nucleotide sequence ID" value="NZ_JARPTC010000004.1"/>
</dbReference>
<sequence length="110" mass="12607">MSHLTKEGLYQLISKARASSPLTSEEQEQLKLYIPMQLGEESAKRMMTMVNDIREGKRSPLSEQERIELNSRNMDESLQNFLSKLSSSSDEEMESILEMCECIRASRSNS</sequence>
<proteinExistence type="predicted"/>
<dbReference type="EMBL" id="JARPTC010000004">
    <property type="protein sequence ID" value="MDO7786291.1"/>
    <property type="molecule type" value="Genomic_DNA"/>
</dbReference>
<protein>
    <submittedName>
        <fullName evidence="1">Uncharacterized protein</fullName>
    </submittedName>
</protein>
<name>A0AAW7ZB34_9FIRM</name>
<gene>
    <name evidence="1" type="ORF">P6N53_03535</name>
</gene>
<evidence type="ECO:0000313" key="1">
    <source>
        <dbReference type="EMBL" id="MDO7786291.1"/>
    </source>
</evidence>
<keyword evidence="2" id="KW-1185">Reference proteome</keyword>
<evidence type="ECO:0000313" key="2">
    <source>
        <dbReference type="Proteomes" id="UP001172911"/>
    </source>
</evidence>
<organism evidence="1 2">
    <name type="scientific">Desulforamulus aquiferis</name>
    <dbReference type="NCBI Taxonomy" id="1397668"/>
    <lineage>
        <taxon>Bacteria</taxon>
        <taxon>Bacillati</taxon>
        <taxon>Bacillota</taxon>
        <taxon>Clostridia</taxon>
        <taxon>Eubacteriales</taxon>
        <taxon>Peptococcaceae</taxon>
        <taxon>Desulforamulus</taxon>
    </lineage>
</organism>
<dbReference type="Proteomes" id="UP001172911">
    <property type="component" value="Unassembled WGS sequence"/>
</dbReference>
<dbReference type="AlphaFoldDB" id="A0AAW7ZB34"/>